<evidence type="ECO:0000313" key="1">
    <source>
        <dbReference type="EMBL" id="KNE60591.1"/>
    </source>
</evidence>
<proteinExistence type="predicted"/>
<dbReference type="OMA" id="RTCCRSA"/>
<dbReference type="AlphaFoldDB" id="A0A0L0SDM9"/>
<name>A0A0L0SDM9_ALLM3</name>
<protein>
    <submittedName>
        <fullName evidence="1">Uncharacterized protein</fullName>
    </submittedName>
</protein>
<evidence type="ECO:0000313" key="2">
    <source>
        <dbReference type="Proteomes" id="UP000054350"/>
    </source>
</evidence>
<reference evidence="2" key="2">
    <citation type="submission" date="2009-11" db="EMBL/GenBank/DDBJ databases">
        <title>The Genome Sequence of Allomyces macrogynus strain ATCC 38327.</title>
        <authorList>
            <consortium name="The Broad Institute Genome Sequencing Platform"/>
            <person name="Russ C."/>
            <person name="Cuomo C."/>
            <person name="Shea T."/>
            <person name="Young S.K."/>
            <person name="Zeng Q."/>
            <person name="Koehrsen M."/>
            <person name="Haas B."/>
            <person name="Borodovsky M."/>
            <person name="Guigo R."/>
            <person name="Alvarado L."/>
            <person name="Berlin A."/>
            <person name="Borenstein D."/>
            <person name="Chen Z."/>
            <person name="Engels R."/>
            <person name="Freedman E."/>
            <person name="Gellesch M."/>
            <person name="Goldberg J."/>
            <person name="Griggs A."/>
            <person name="Gujja S."/>
            <person name="Heiman D."/>
            <person name="Hepburn T."/>
            <person name="Howarth C."/>
            <person name="Jen D."/>
            <person name="Larson L."/>
            <person name="Lewis B."/>
            <person name="Mehta T."/>
            <person name="Park D."/>
            <person name="Pearson M."/>
            <person name="Roberts A."/>
            <person name="Saif S."/>
            <person name="Shenoy N."/>
            <person name="Sisk P."/>
            <person name="Stolte C."/>
            <person name="Sykes S."/>
            <person name="Walk T."/>
            <person name="White J."/>
            <person name="Yandava C."/>
            <person name="Burger G."/>
            <person name="Gray M.W."/>
            <person name="Holland P.W.H."/>
            <person name="King N."/>
            <person name="Lang F.B.F."/>
            <person name="Roger A.J."/>
            <person name="Ruiz-Trillo I."/>
            <person name="Lander E."/>
            <person name="Nusbaum C."/>
        </authorList>
    </citation>
    <scope>NUCLEOTIDE SEQUENCE [LARGE SCALE GENOMIC DNA]</scope>
    <source>
        <strain evidence="2">ATCC 38327</strain>
    </source>
</reference>
<sequence>MSVKGGAQPAGLFRQRPSARVYPKGPSSRTCCRSAVVKLSDELQTTTLWDNKALRKIVLEEALPKLLQKQLGLDTILSRVPESYTRAIFGAYLASRFIYKYGTSPSQFAFFTFMNPYFARIGQ</sequence>
<dbReference type="eggNOG" id="KOG2250">
    <property type="taxonomic scope" value="Eukaryota"/>
</dbReference>
<keyword evidence="2" id="KW-1185">Reference proteome</keyword>
<dbReference type="STRING" id="578462.A0A0L0SDM9"/>
<reference evidence="1 2" key="1">
    <citation type="submission" date="2009-11" db="EMBL/GenBank/DDBJ databases">
        <title>Annotation of Allomyces macrogynus ATCC 38327.</title>
        <authorList>
            <consortium name="The Broad Institute Genome Sequencing Platform"/>
            <person name="Russ C."/>
            <person name="Cuomo C."/>
            <person name="Burger G."/>
            <person name="Gray M.W."/>
            <person name="Holland P.W.H."/>
            <person name="King N."/>
            <person name="Lang F.B.F."/>
            <person name="Roger A.J."/>
            <person name="Ruiz-Trillo I."/>
            <person name="Young S.K."/>
            <person name="Zeng Q."/>
            <person name="Gargeya S."/>
            <person name="Fitzgerald M."/>
            <person name="Haas B."/>
            <person name="Abouelleil A."/>
            <person name="Alvarado L."/>
            <person name="Arachchi H.M."/>
            <person name="Berlin A."/>
            <person name="Chapman S.B."/>
            <person name="Gearin G."/>
            <person name="Goldberg J."/>
            <person name="Griggs A."/>
            <person name="Gujja S."/>
            <person name="Hansen M."/>
            <person name="Heiman D."/>
            <person name="Howarth C."/>
            <person name="Larimer J."/>
            <person name="Lui A."/>
            <person name="MacDonald P.J.P."/>
            <person name="McCowen C."/>
            <person name="Montmayeur A."/>
            <person name="Murphy C."/>
            <person name="Neiman D."/>
            <person name="Pearson M."/>
            <person name="Priest M."/>
            <person name="Roberts A."/>
            <person name="Saif S."/>
            <person name="Shea T."/>
            <person name="Sisk P."/>
            <person name="Stolte C."/>
            <person name="Sykes S."/>
            <person name="Wortman J."/>
            <person name="Nusbaum C."/>
            <person name="Birren B."/>
        </authorList>
    </citation>
    <scope>NUCLEOTIDE SEQUENCE [LARGE SCALE GENOMIC DNA]</scope>
    <source>
        <strain evidence="1 2">ATCC 38327</strain>
    </source>
</reference>
<dbReference type="EMBL" id="GG745336">
    <property type="protein sequence ID" value="KNE60591.1"/>
    <property type="molecule type" value="Genomic_DNA"/>
</dbReference>
<organism evidence="1 2">
    <name type="scientific">Allomyces macrogynus (strain ATCC 38327)</name>
    <name type="common">Allomyces javanicus var. macrogynus</name>
    <dbReference type="NCBI Taxonomy" id="578462"/>
    <lineage>
        <taxon>Eukaryota</taxon>
        <taxon>Fungi</taxon>
        <taxon>Fungi incertae sedis</taxon>
        <taxon>Blastocladiomycota</taxon>
        <taxon>Blastocladiomycetes</taxon>
        <taxon>Blastocladiales</taxon>
        <taxon>Blastocladiaceae</taxon>
        <taxon>Allomyces</taxon>
    </lineage>
</organism>
<accession>A0A0L0SDM9</accession>
<gene>
    <name evidence="1" type="ORF">AMAG_18562</name>
</gene>
<dbReference type="Proteomes" id="UP000054350">
    <property type="component" value="Unassembled WGS sequence"/>
</dbReference>
<dbReference type="VEuPathDB" id="FungiDB:AMAG_18562"/>
<dbReference type="OrthoDB" id="184415at2759"/>